<dbReference type="GO" id="GO:0005739">
    <property type="term" value="C:mitochondrion"/>
    <property type="evidence" value="ECO:0007669"/>
    <property type="project" value="UniProtKB-SubCell"/>
</dbReference>
<evidence type="ECO:0000256" key="6">
    <source>
        <dbReference type="ARBA" id="ARBA00035157"/>
    </source>
</evidence>
<dbReference type="InterPro" id="IPR018280">
    <property type="entry name" value="Ribosomal_uS3_CS"/>
</dbReference>
<feature type="compositionally biased region" description="Basic residues" evidence="9">
    <location>
        <begin position="425"/>
        <end position="437"/>
    </location>
</feature>
<sequence length="437" mass="50420">MGQKTSPISTRLYGNCWPESCWYSDANTFSLFYQEFNQKQFFDSLMPPTGRKFGFRPASVVCHQFPKKNYIHLFFLRRNRRLKLRGNKRRRVFRFAKHLNKKTSRFQSKGLRMPANKRLSVIDVVALYHLYMNKNMLLTKLLPFANYAKQLRKKFCLSKSFLNPLKKSTPLAVTMLGLRSNKAPCNNLGTQNKDRNSEEKKQLSDTKPFSQKSVAKQKKNSLFIAQPLFSSLPQHKINFVRTPFSLLESSSFPSKRPYNTHMTELFRFTSGSNAFIVPLRLNSMMVSASLIATHICSLLQQKKRFKSICKWLFKDIKKYEAIKGVRISCSGRLNGKAIARTDLRKLGETSLHTFKKKIDYAQSMAITRHGVLGIKVWVSYSIKGDDTLDNKKKKRSKWSVEPLTGLTRPASLQSPPKSSSSLPARRWRSNKRAIGHQ</sequence>
<dbReference type="GeneID" id="17675418"/>
<dbReference type="EMBL" id="KF060942">
    <property type="protein sequence ID" value="AGZ90342.1"/>
    <property type="molecule type" value="Genomic_DNA"/>
</dbReference>
<dbReference type="GO" id="GO:0006412">
    <property type="term" value="P:translation"/>
    <property type="evidence" value="ECO:0007669"/>
    <property type="project" value="InterPro"/>
</dbReference>
<evidence type="ECO:0000259" key="10">
    <source>
        <dbReference type="Pfam" id="PF00189"/>
    </source>
</evidence>
<dbReference type="GO" id="GO:1990904">
    <property type="term" value="C:ribonucleoprotein complex"/>
    <property type="evidence" value="ECO:0007669"/>
    <property type="project" value="UniProtKB-KW"/>
</dbReference>
<keyword evidence="4 11" id="KW-0496">Mitochondrion</keyword>
<evidence type="ECO:0000313" key="11">
    <source>
        <dbReference type="EMBL" id="AGZ90342.1"/>
    </source>
</evidence>
<evidence type="ECO:0000256" key="2">
    <source>
        <dbReference type="ARBA" id="ARBA00010761"/>
    </source>
</evidence>
<evidence type="ECO:0000256" key="7">
    <source>
        <dbReference type="ARBA" id="ARBA00035414"/>
    </source>
</evidence>
<dbReference type="InterPro" id="IPR044954">
    <property type="entry name" value="Ribosomal_uS3m_plant"/>
</dbReference>
<dbReference type="Gene3D" id="3.30.1140.32">
    <property type="entry name" value="Ribosomal protein S3, C-terminal domain"/>
    <property type="match status" value="1"/>
</dbReference>
<proteinExistence type="inferred from homology"/>
<protein>
    <recommendedName>
        <fullName evidence="6">Small ribosomal subunit protein uS3m</fullName>
    </recommendedName>
    <alternativeName>
        <fullName evidence="7">Ribosomal protein S3, mitochondrial</fullName>
    </alternativeName>
</protein>
<evidence type="ECO:0000256" key="5">
    <source>
        <dbReference type="ARBA" id="ARBA00023274"/>
    </source>
</evidence>
<dbReference type="PANTHER" id="PTHR35928:SF2">
    <property type="entry name" value="SMALL RIBOSOMAL SUBUNIT PROTEIN US3M"/>
    <property type="match status" value="1"/>
</dbReference>
<geneLocation type="mitochondrion" evidence="11"/>
<dbReference type="GO" id="GO:0003723">
    <property type="term" value="F:RNA binding"/>
    <property type="evidence" value="ECO:0007669"/>
    <property type="project" value="InterPro"/>
</dbReference>
<name>U5YF51_MICSG</name>
<feature type="compositionally biased region" description="Basic and acidic residues" evidence="9">
    <location>
        <begin position="192"/>
        <end position="204"/>
    </location>
</feature>
<dbReference type="GO" id="GO:0003735">
    <property type="term" value="F:structural constituent of ribosome"/>
    <property type="evidence" value="ECO:0007669"/>
    <property type="project" value="InterPro"/>
</dbReference>
<dbReference type="InterPro" id="IPR001351">
    <property type="entry name" value="Ribosomal_uS3_C"/>
</dbReference>
<evidence type="ECO:0000256" key="4">
    <source>
        <dbReference type="ARBA" id="ARBA00023128"/>
    </source>
</evidence>
<gene>
    <name evidence="11" type="primary">rps3</name>
</gene>
<accession>U5YF51</accession>
<dbReference type="InterPro" id="IPR036419">
    <property type="entry name" value="Ribosomal_S3_C_sf"/>
</dbReference>
<dbReference type="SUPFAM" id="SSF54821">
    <property type="entry name" value="Ribosomal protein S3 C-terminal domain"/>
    <property type="match status" value="1"/>
</dbReference>
<keyword evidence="3 8" id="KW-0689">Ribosomal protein</keyword>
<dbReference type="RefSeq" id="YP_008816120.1">
    <property type="nucleotide sequence ID" value="NC_022862.1"/>
</dbReference>
<feature type="region of interest" description="Disordered" evidence="9">
    <location>
        <begin position="183"/>
        <end position="210"/>
    </location>
</feature>
<evidence type="ECO:0000256" key="9">
    <source>
        <dbReference type="SAM" id="MobiDB-lite"/>
    </source>
</evidence>
<evidence type="ECO:0000256" key="8">
    <source>
        <dbReference type="RuleBase" id="RU003624"/>
    </source>
</evidence>
<feature type="region of interest" description="Disordered" evidence="9">
    <location>
        <begin position="399"/>
        <end position="437"/>
    </location>
</feature>
<keyword evidence="5 8" id="KW-0687">Ribonucleoprotein</keyword>
<dbReference type="SUPFAM" id="SSF54814">
    <property type="entry name" value="Prokaryotic type KH domain (KH-domain type II)"/>
    <property type="match status" value="1"/>
</dbReference>
<comment type="similarity">
    <text evidence="2 8">Belongs to the universal ribosomal protein uS3 family.</text>
</comment>
<feature type="compositionally biased region" description="Low complexity" evidence="9">
    <location>
        <begin position="409"/>
        <end position="424"/>
    </location>
</feature>
<reference evidence="11" key="1">
    <citation type="journal article" date="2013" name="Genome Biol. Evol.">
        <title>Tracing the evolution of streptophyte algae and their mitochondrial genome.</title>
        <authorList>
            <person name="Turmel M."/>
            <person name="Otis C."/>
            <person name="Lemieux C."/>
        </authorList>
    </citation>
    <scope>NUCLEOTIDE SEQUENCE</scope>
</reference>
<comment type="subcellular location">
    <subcellularLocation>
        <location evidence="1">Mitochondrion</location>
    </subcellularLocation>
</comment>
<dbReference type="AlphaFoldDB" id="U5YF51"/>
<organism evidence="11">
    <name type="scientific">Microspora stagnorum</name>
    <name type="common">Green alga</name>
    <dbReference type="NCBI Taxonomy" id="163317"/>
    <lineage>
        <taxon>Eukaryota</taxon>
        <taxon>Viridiplantae</taxon>
        <taxon>Chlorophyta</taxon>
        <taxon>core chlorophytes</taxon>
        <taxon>Chlorophyceae</taxon>
        <taxon>Microsporaceae</taxon>
        <taxon>Microspora</taxon>
    </lineage>
</organism>
<feature type="domain" description="Small ribosomal subunit protein uS3 C-terminal" evidence="10">
    <location>
        <begin position="296"/>
        <end position="378"/>
    </location>
</feature>
<evidence type="ECO:0000256" key="1">
    <source>
        <dbReference type="ARBA" id="ARBA00004173"/>
    </source>
</evidence>
<dbReference type="PROSITE" id="PS00548">
    <property type="entry name" value="RIBOSOMAL_S3"/>
    <property type="match status" value="1"/>
</dbReference>
<dbReference type="InterPro" id="IPR009019">
    <property type="entry name" value="KH_sf_prok-type"/>
</dbReference>
<dbReference type="Pfam" id="PF00189">
    <property type="entry name" value="Ribosomal_S3_C"/>
    <property type="match status" value="1"/>
</dbReference>
<dbReference type="PANTHER" id="PTHR35928">
    <property type="entry name" value="RIBOSOMAL PROTEIN S3, MITOCHONDRIAL"/>
    <property type="match status" value="1"/>
</dbReference>
<dbReference type="GO" id="GO:0005840">
    <property type="term" value="C:ribosome"/>
    <property type="evidence" value="ECO:0007669"/>
    <property type="project" value="UniProtKB-KW"/>
</dbReference>
<evidence type="ECO:0000256" key="3">
    <source>
        <dbReference type="ARBA" id="ARBA00022980"/>
    </source>
</evidence>